<feature type="domain" description="PTS EIIA type-4" evidence="2">
    <location>
        <begin position="1"/>
        <end position="125"/>
    </location>
</feature>
<sequence>MIGLMIITHETLGESYTKLARHFFGQIPAHLAIVGVNPDDDVDAAAARAQAAAERLAFADGILLLADVFGATPCNIGRRLLPYHRMVMLTGLNAPMMVKAVQEAEKADDLLALAESVRQSALAGIMLLLPEEEQGVC</sequence>
<comment type="caution">
    <text evidence="3">The sequence shown here is derived from an EMBL/GenBank/DDBJ whole genome shotgun (WGS) entry which is preliminary data.</text>
</comment>
<evidence type="ECO:0000313" key="4">
    <source>
        <dbReference type="Proteomes" id="UP000078003"/>
    </source>
</evidence>
<reference evidence="4" key="1">
    <citation type="submission" date="2016-05" db="EMBL/GenBank/DDBJ databases">
        <title>Draft genome of Corynebacterium afermentans subsp. afermentans LCDC 88199T.</title>
        <authorList>
            <person name="Bernier A.-M."/>
            <person name="Bernard K."/>
        </authorList>
    </citation>
    <scope>NUCLEOTIDE SEQUENCE [LARGE SCALE GENOMIC DNA]</scope>
    <source>
        <strain evidence="4">NML01-0328</strain>
    </source>
</reference>
<evidence type="ECO:0000256" key="1">
    <source>
        <dbReference type="ARBA" id="ARBA00022679"/>
    </source>
</evidence>
<dbReference type="Proteomes" id="UP000078003">
    <property type="component" value="Unassembled WGS sequence"/>
</dbReference>
<dbReference type="AlphaFoldDB" id="A0A1A9RBJ4"/>
<keyword evidence="1" id="KW-0808">Transferase</keyword>
<name>A0A1A9RBJ4_EIKCO</name>
<dbReference type="PANTHER" id="PTHR33799:SF1">
    <property type="entry name" value="PTS SYSTEM MANNOSE-SPECIFIC EIIAB COMPONENT-RELATED"/>
    <property type="match status" value="1"/>
</dbReference>
<dbReference type="GO" id="GO:0009401">
    <property type="term" value="P:phosphoenolpyruvate-dependent sugar phosphotransferase system"/>
    <property type="evidence" value="ECO:0007669"/>
    <property type="project" value="InterPro"/>
</dbReference>
<dbReference type="Pfam" id="PF03610">
    <property type="entry name" value="EIIA-man"/>
    <property type="match status" value="1"/>
</dbReference>
<dbReference type="InterPro" id="IPR036662">
    <property type="entry name" value="PTS_EIIA_man-typ_sf"/>
</dbReference>
<evidence type="ECO:0000259" key="2">
    <source>
        <dbReference type="PROSITE" id="PS51096"/>
    </source>
</evidence>
<dbReference type="Gene3D" id="3.40.50.510">
    <property type="entry name" value="Phosphotransferase system, mannose-type IIA component"/>
    <property type="match status" value="1"/>
</dbReference>
<dbReference type="RefSeq" id="WP_064083952.1">
    <property type="nucleotide sequence ID" value="NZ_LXSF01000008.1"/>
</dbReference>
<protein>
    <submittedName>
        <fullName evidence="3">PTS mannose transporter subunit IIA</fullName>
    </submittedName>
</protein>
<dbReference type="EMBL" id="LXSF01000008">
    <property type="protein sequence ID" value="OAM16076.1"/>
    <property type="molecule type" value="Genomic_DNA"/>
</dbReference>
<dbReference type="PROSITE" id="PS51096">
    <property type="entry name" value="PTS_EIIA_TYPE_4"/>
    <property type="match status" value="1"/>
</dbReference>
<accession>A0A1A9RBJ4</accession>
<evidence type="ECO:0000313" key="3">
    <source>
        <dbReference type="EMBL" id="OAM16076.1"/>
    </source>
</evidence>
<dbReference type="SUPFAM" id="SSF53062">
    <property type="entry name" value="PTS system fructose IIA component-like"/>
    <property type="match status" value="1"/>
</dbReference>
<organism evidence="3 4">
    <name type="scientific">Eikenella corrodens</name>
    <dbReference type="NCBI Taxonomy" id="539"/>
    <lineage>
        <taxon>Bacteria</taxon>
        <taxon>Pseudomonadati</taxon>
        <taxon>Pseudomonadota</taxon>
        <taxon>Betaproteobacteria</taxon>
        <taxon>Neisseriales</taxon>
        <taxon>Neisseriaceae</taxon>
        <taxon>Eikenella</taxon>
    </lineage>
</organism>
<dbReference type="InterPro" id="IPR051471">
    <property type="entry name" value="Bacterial_PTS_sugar_comp"/>
</dbReference>
<dbReference type="PANTHER" id="PTHR33799">
    <property type="entry name" value="PTS PERMEASE-RELATED-RELATED"/>
    <property type="match status" value="1"/>
</dbReference>
<dbReference type="GO" id="GO:0016020">
    <property type="term" value="C:membrane"/>
    <property type="evidence" value="ECO:0007669"/>
    <property type="project" value="InterPro"/>
</dbReference>
<dbReference type="GO" id="GO:0016740">
    <property type="term" value="F:transferase activity"/>
    <property type="evidence" value="ECO:0007669"/>
    <property type="project" value="UniProtKB-KW"/>
</dbReference>
<dbReference type="InterPro" id="IPR004701">
    <property type="entry name" value="PTS_EIIA_man-typ"/>
</dbReference>
<gene>
    <name evidence="3" type="ORF">A7P85_07590</name>
</gene>
<proteinExistence type="predicted"/>